<dbReference type="Pfam" id="PF02837">
    <property type="entry name" value="Glyco_hydro_2_N"/>
    <property type="match status" value="1"/>
</dbReference>
<protein>
    <recommendedName>
        <fullName evidence="5 12">Beta-galactosidase</fullName>
        <ecNumber evidence="5 12">3.2.1.23</ecNumber>
    </recommendedName>
    <alternativeName>
        <fullName evidence="11 12">Lactase</fullName>
    </alternativeName>
</protein>
<dbReference type="InterPro" id="IPR006103">
    <property type="entry name" value="Glyco_hydro_2_cat"/>
</dbReference>
<evidence type="ECO:0000256" key="12">
    <source>
        <dbReference type="RuleBase" id="RU361154"/>
    </source>
</evidence>
<comment type="similarity">
    <text evidence="3 12">Belongs to the glycosyl hydrolase 2 family.</text>
</comment>
<dbReference type="Gene3D" id="3.20.20.80">
    <property type="entry name" value="Glycosidases"/>
    <property type="match status" value="1"/>
</dbReference>
<dbReference type="InterPro" id="IPR013320">
    <property type="entry name" value="ConA-like_dom_sf"/>
</dbReference>
<evidence type="ECO:0000256" key="3">
    <source>
        <dbReference type="ARBA" id="ARBA00007401"/>
    </source>
</evidence>
<sequence>MNKTISISIFLLFVVPAMVISQEVLFSPNDWQDPSIFEKGQTAPHAFHVSFDTESAALKNDPSESKNYHLLNGEWDFKWVATVDKVPEGFWLPSFNTIEWDKIKVPSNWQMEGYGHAKFRNISLSFESDPPHIPSYYNPVGCYRKPFDIPETWEGKNIKLRFEGVKSASYIWINGKRVGYNQGGFEPAEFDISSFVTTGKNILAVQVIRFSDGSYLENQDMWRLSGIFRDVKLYAQPKTMIRDHYVVTDLDGAYENATLSLSTITGNLEDTAKKIQLEIDVFDDNNNSILGRKAKSGLLNVHPNASEKIDITVQVQHPKKWSAEMPNRYTLLVNLKDNDGNLLESFSEKIGFREVEYTNNVLTVNGIPIKLNGINSHMHHPEKGQAVPIATLRKDLEIMKRFNLNCVRTCHYPPTPEYLDLADELGIYVVDEVGDEAHANIQQSENPKWTEMYKDRSRKLVYRDRNHPSVIIWSAGNESGSGENIKAVIETGKEIDPSRPAWMYGGNTFYIPFEDIVGPRYYIPLGLRHVVKGDMLPKDDDRSSFMDEYLAPTGNSLGGLDEYWKVIRRSPKSMGGAIWDFVSPGINTPRWTLPDKSPKKNDGQIMGRPSFVEGKHGRGLQFSGHDDWVEFYRDPSLDITGKALAIGFWVKPSKIPQTNVFLSKGIEQYGIQMRDSETLEFYVNSKNATNYLINDRVSAKVKVGPDFYDKWHHIAGIYDGQYLKLYVDEKVVSQTQFSRNISTTAFPLGIGREAEKQDQGEYSGRMSSMIIDDVRIFDHPVSLLQLQNNIQDAVLALDFDTDTKGEDFYAVGLGGRSYGVIWPDRTVQPEIHQIKKSGQPISLELIDALTYKVKITNYHHFKNLNQLNGYWSLLEDGKEIENGSLSLDLAAQKSSEINIPCKTKSGQGELILTIGFTLKENESWANNSHEVAWEQFILKKANTPEPVISVSEKIKINESSTEIEIYNKDFTYIFNKENGKWTSFLFKGSEYLENGPDFKVWRAPLANDVDPWGAYKYPSKNMTPGYGRSIDNQLRTLGLRDLHNLVDSIDITKSPKEVRVKVKIWSASSLDPYTSIKQSNDVSAFERDETWTIYPDGTLELDQEITPHGPMPDILPKEGLQFQLPKSFNQVSWYGRGPFETYPDRKTGAKFGVYDSNANEMYVPYILPQDYGNRTDVRWLKVSDEKGNGLLISGDLPLNFSLHKYDTDNLSRAVYTYQLKESSNIILNIDHKVSGVGGTAIRQLQTYREKATSGHYKLKIKPFTK</sequence>
<dbReference type="PROSITE" id="PS00608">
    <property type="entry name" value="GLYCOSYL_HYDROL_F2_2"/>
    <property type="match status" value="1"/>
</dbReference>
<dbReference type="Proteomes" id="UP000443153">
    <property type="component" value="Unassembled WGS sequence"/>
</dbReference>
<comment type="cofactor">
    <cofactor evidence="2">
        <name>Ca(2+)</name>
        <dbReference type="ChEBI" id="CHEBI:29108"/>
    </cofactor>
</comment>
<dbReference type="PROSITE" id="PS00719">
    <property type="entry name" value="GLYCOSYL_HYDROL_F2_1"/>
    <property type="match status" value="1"/>
</dbReference>
<evidence type="ECO:0000259" key="13">
    <source>
        <dbReference type="SMART" id="SM00560"/>
    </source>
</evidence>
<dbReference type="GO" id="GO:0009341">
    <property type="term" value="C:beta-galactosidase complex"/>
    <property type="evidence" value="ECO:0007669"/>
    <property type="project" value="InterPro"/>
</dbReference>
<dbReference type="PRINTS" id="PR00132">
    <property type="entry name" value="GLHYDRLASE2"/>
</dbReference>
<dbReference type="SUPFAM" id="SSF49785">
    <property type="entry name" value="Galactose-binding domain-like"/>
    <property type="match status" value="1"/>
</dbReference>
<dbReference type="GO" id="GO:0030246">
    <property type="term" value="F:carbohydrate binding"/>
    <property type="evidence" value="ECO:0007669"/>
    <property type="project" value="InterPro"/>
</dbReference>
<organism evidence="15 16">
    <name type="scientific">Maribacter luteus</name>
    <dbReference type="NCBI Taxonomy" id="2594478"/>
    <lineage>
        <taxon>Bacteria</taxon>
        <taxon>Pseudomonadati</taxon>
        <taxon>Bacteroidota</taxon>
        <taxon>Flavobacteriia</taxon>
        <taxon>Flavobacteriales</taxon>
        <taxon>Flavobacteriaceae</taxon>
        <taxon>Maribacter</taxon>
    </lineage>
</organism>
<dbReference type="InterPro" id="IPR008979">
    <property type="entry name" value="Galactose-bd-like_sf"/>
</dbReference>
<proteinExistence type="inferred from homology"/>
<dbReference type="PANTHER" id="PTHR46323:SF2">
    <property type="entry name" value="BETA-GALACTOSIDASE"/>
    <property type="match status" value="1"/>
</dbReference>
<dbReference type="InterPro" id="IPR006558">
    <property type="entry name" value="LamG-like"/>
</dbReference>
<dbReference type="SUPFAM" id="SSF49303">
    <property type="entry name" value="beta-Galactosidase/glucuronidase domain"/>
    <property type="match status" value="2"/>
</dbReference>
<dbReference type="InterPro" id="IPR036156">
    <property type="entry name" value="Beta-gal/glucu_dom_sf"/>
</dbReference>
<dbReference type="Pfam" id="PF13385">
    <property type="entry name" value="Laminin_G_3"/>
    <property type="match status" value="1"/>
</dbReference>
<dbReference type="EC" id="3.2.1.23" evidence="5 12"/>
<evidence type="ECO:0000313" key="15">
    <source>
        <dbReference type="EMBL" id="MRX66288.1"/>
    </source>
</evidence>
<reference evidence="15 16" key="1">
    <citation type="submission" date="2019-11" db="EMBL/GenBank/DDBJ databases">
        <title>Maribacter lutea sp. nov., a marine bacterium isolated from intertidal sand.</title>
        <authorList>
            <person name="Liu A."/>
        </authorList>
    </citation>
    <scope>NUCLEOTIDE SEQUENCE [LARGE SCALE GENOMIC DNA]</scope>
    <source>
        <strain evidence="15 16">RZ05</strain>
    </source>
</reference>
<evidence type="ECO:0000256" key="6">
    <source>
        <dbReference type="ARBA" id="ARBA00022729"/>
    </source>
</evidence>
<dbReference type="SUPFAM" id="SSF74650">
    <property type="entry name" value="Galactose mutarotase-like"/>
    <property type="match status" value="1"/>
</dbReference>
<dbReference type="InterPro" id="IPR050347">
    <property type="entry name" value="Bact_Beta-galactosidase"/>
</dbReference>
<dbReference type="SMART" id="SM01038">
    <property type="entry name" value="Bgal_small_N"/>
    <property type="match status" value="1"/>
</dbReference>
<feature type="domain" description="LamG-like jellyroll fold" evidence="13">
    <location>
        <begin position="642"/>
        <end position="784"/>
    </location>
</feature>
<evidence type="ECO:0000313" key="16">
    <source>
        <dbReference type="Proteomes" id="UP000443153"/>
    </source>
</evidence>
<comment type="catalytic activity">
    <reaction evidence="1 12">
        <text>Hydrolysis of terminal non-reducing beta-D-galactose residues in beta-D-galactosides.</text>
        <dbReference type="EC" id="3.2.1.23"/>
    </reaction>
</comment>
<evidence type="ECO:0000256" key="7">
    <source>
        <dbReference type="ARBA" id="ARBA00022801"/>
    </source>
</evidence>
<dbReference type="GO" id="GO:0005990">
    <property type="term" value="P:lactose catabolic process"/>
    <property type="evidence" value="ECO:0007669"/>
    <property type="project" value="TreeGrafter"/>
</dbReference>
<keyword evidence="10 12" id="KW-0326">Glycosidase</keyword>
<dbReference type="Pfam" id="PF16353">
    <property type="entry name" value="LacZ_4"/>
    <property type="match status" value="1"/>
</dbReference>
<comment type="caution">
    <text evidence="15">The sequence shown here is derived from an EMBL/GenBank/DDBJ whole genome shotgun (WGS) entry which is preliminary data.</text>
</comment>
<evidence type="ECO:0000256" key="4">
    <source>
        <dbReference type="ARBA" id="ARBA00011245"/>
    </source>
</evidence>
<dbReference type="Gene3D" id="2.60.120.260">
    <property type="entry name" value="Galactose-binding domain-like"/>
    <property type="match status" value="1"/>
</dbReference>
<dbReference type="Gene3D" id="2.60.40.10">
    <property type="entry name" value="Immunoglobulins"/>
    <property type="match status" value="2"/>
</dbReference>
<dbReference type="SUPFAM" id="SSF49899">
    <property type="entry name" value="Concanavalin A-like lectins/glucanases"/>
    <property type="match status" value="1"/>
</dbReference>
<evidence type="ECO:0000259" key="14">
    <source>
        <dbReference type="SMART" id="SM01038"/>
    </source>
</evidence>
<evidence type="ECO:0000256" key="11">
    <source>
        <dbReference type="ARBA" id="ARBA00032230"/>
    </source>
</evidence>
<dbReference type="InterPro" id="IPR006104">
    <property type="entry name" value="Glyco_hydro_2_N"/>
</dbReference>
<keyword evidence="6" id="KW-0732">Signal</keyword>
<evidence type="ECO:0000256" key="10">
    <source>
        <dbReference type="ARBA" id="ARBA00023295"/>
    </source>
</evidence>
<dbReference type="PANTHER" id="PTHR46323">
    <property type="entry name" value="BETA-GALACTOSIDASE"/>
    <property type="match status" value="1"/>
</dbReference>
<evidence type="ECO:0000256" key="9">
    <source>
        <dbReference type="ARBA" id="ARBA00023157"/>
    </source>
</evidence>
<dbReference type="InterPro" id="IPR004199">
    <property type="entry name" value="B-gal_small/dom_5"/>
</dbReference>
<accession>A0A6I2MRM2</accession>
<evidence type="ECO:0000256" key="5">
    <source>
        <dbReference type="ARBA" id="ARBA00012756"/>
    </source>
</evidence>
<evidence type="ECO:0000256" key="2">
    <source>
        <dbReference type="ARBA" id="ARBA00001913"/>
    </source>
</evidence>
<dbReference type="InterPro" id="IPR032312">
    <property type="entry name" value="LacZ_4"/>
</dbReference>
<dbReference type="InterPro" id="IPR011013">
    <property type="entry name" value="Gal_mutarotase_sf_dom"/>
</dbReference>
<evidence type="ECO:0000256" key="1">
    <source>
        <dbReference type="ARBA" id="ARBA00001412"/>
    </source>
</evidence>
<evidence type="ECO:0000256" key="8">
    <source>
        <dbReference type="ARBA" id="ARBA00022837"/>
    </source>
</evidence>
<dbReference type="AlphaFoldDB" id="A0A6I2MRM2"/>
<dbReference type="InterPro" id="IPR023230">
    <property type="entry name" value="Glyco_hydro_2_CS"/>
</dbReference>
<dbReference type="EMBL" id="WKJH01000030">
    <property type="protein sequence ID" value="MRX66288.1"/>
    <property type="molecule type" value="Genomic_DNA"/>
</dbReference>
<dbReference type="SMART" id="SM00560">
    <property type="entry name" value="LamGL"/>
    <property type="match status" value="1"/>
</dbReference>
<keyword evidence="16" id="KW-1185">Reference proteome</keyword>
<dbReference type="Pfam" id="PF02929">
    <property type="entry name" value="Bgal_small_N"/>
    <property type="match status" value="1"/>
</dbReference>
<keyword evidence="9" id="KW-1015">Disulfide bond</keyword>
<dbReference type="OrthoDB" id="9801077at2"/>
<dbReference type="InterPro" id="IPR013783">
    <property type="entry name" value="Ig-like_fold"/>
</dbReference>
<comment type="subunit">
    <text evidence="4">Monomer.</text>
</comment>
<dbReference type="Gene3D" id="2.60.120.200">
    <property type="match status" value="1"/>
</dbReference>
<dbReference type="SUPFAM" id="SSF51445">
    <property type="entry name" value="(Trans)glycosidases"/>
    <property type="match status" value="1"/>
</dbReference>
<feature type="domain" description="Beta galactosidase small chain/" evidence="14">
    <location>
        <begin position="964"/>
        <end position="1261"/>
    </location>
</feature>
<dbReference type="InterPro" id="IPR023232">
    <property type="entry name" value="Glyco_hydro_2_AS"/>
</dbReference>
<keyword evidence="7 12" id="KW-0378">Hydrolase</keyword>
<dbReference type="Pfam" id="PF00703">
    <property type="entry name" value="Glyco_hydro_2"/>
    <property type="match status" value="1"/>
</dbReference>
<dbReference type="InterPro" id="IPR006102">
    <property type="entry name" value="Ig-like_GH2"/>
</dbReference>
<dbReference type="InterPro" id="IPR006101">
    <property type="entry name" value="Glyco_hydro_2"/>
</dbReference>
<dbReference type="InterPro" id="IPR017853">
    <property type="entry name" value="GH"/>
</dbReference>
<keyword evidence="8" id="KW-0106">Calcium</keyword>
<dbReference type="GO" id="GO:0004565">
    <property type="term" value="F:beta-galactosidase activity"/>
    <property type="evidence" value="ECO:0007669"/>
    <property type="project" value="UniProtKB-EC"/>
</dbReference>
<dbReference type="Pfam" id="PF02836">
    <property type="entry name" value="Glyco_hydro_2_C"/>
    <property type="match status" value="1"/>
</dbReference>
<dbReference type="RefSeq" id="WP_154369951.1">
    <property type="nucleotide sequence ID" value="NZ_WKJH01000030.1"/>
</dbReference>
<name>A0A6I2MRM2_9FLAO</name>
<dbReference type="Gene3D" id="2.70.98.10">
    <property type="match status" value="1"/>
</dbReference>
<gene>
    <name evidence="15" type="ORF">GJ691_19200</name>
</gene>
<dbReference type="InterPro" id="IPR014718">
    <property type="entry name" value="GH-type_carb-bd"/>
</dbReference>